<dbReference type="EMBL" id="AWTT01000026">
    <property type="protein sequence ID" value="KIS03228.1"/>
    <property type="molecule type" value="Genomic_DNA"/>
</dbReference>
<proteinExistence type="predicted"/>
<name>A0A0D0Y4M2_9LACO</name>
<dbReference type="PANTHER" id="PTHR30146">
    <property type="entry name" value="LACI-RELATED TRANSCRIPTIONAL REPRESSOR"/>
    <property type="match status" value="1"/>
</dbReference>
<comment type="caution">
    <text evidence="5">The sequence shown here is derived from an EMBL/GenBank/DDBJ whole genome shotgun (WGS) entry which is preliminary data.</text>
</comment>
<keyword evidence="1" id="KW-0805">Transcription regulation</keyword>
<dbReference type="InterPro" id="IPR046335">
    <property type="entry name" value="LacI/GalR-like_sensor"/>
</dbReference>
<gene>
    <name evidence="5" type="ORF">WDC_1156</name>
</gene>
<evidence type="ECO:0000313" key="5">
    <source>
        <dbReference type="EMBL" id="KIS03228.1"/>
    </source>
</evidence>
<dbReference type="InterPro" id="IPR028082">
    <property type="entry name" value="Peripla_BP_I"/>
</dbReference>
<dbReference type="STRING" id="1335616.WDC_1156"/>
<dbReference type="OrthoDB" id="43195at2"/>
<dbReference type="PROSITE" id="PS50932">
    <property type="entry name" value="HTH_LACI_2"/>
    <property type="match status" value="1"/>
</dbReference>
<evidence type="ECO:0000256" key="1">
    <source>
        <dbReference type="ARBA" id="ARBA00023015"/>
    </source>
</evidence>
<dbReference type="SUPFAM" id="SSF47413">
    <property type="entry name" value="lambda repressor-like DNA-binding domains"/>
    <property type="match status" value="1"/>
</dbReference>
<organism evidence="5 6">
    <name type="scientific">Paucilactobacillus wasatchensis</name>
    <dbReference type="NCBI Taxonomy" id="1335616"/>
    <lineage>
        <taxon>Bacteria</taxon>
        <taxon>Bacillati</taxon>
        <taxon>Bacillota</taxon>
        <taxon>Bacilli</taxon>
        <taxon>Lactobacillales</taxon>
        <taxon>Lactobacillaceae</taxon>
        <taxon>Paucilactobacillus</taxon>
    </lineage>
</organism>
<dbReference type="Gene3D" id="3.40.50.2300">
    <property type="match status" value="2"/>
</dbReference>
<dbReference type="Proteomes" id="UP000032279">
    <property type="component" value="Unassembled WGS sequence"/>
</dbReference>
<dbReference type="Pfam" id="PF13377">
    <property type="entry name" value="Peripla_BP_3"/>
    <property type="match status" value="1"/>
</dbReference>
<dbReference type="InterPro" id="IPR010982">
    <property type="entry name" value="Lambda_DNA-bd_dom_sf"/>
</dbReference>
<dbReference type="Pfam" id="PF00356">
    <property type="entry name" value="LacI"/>
    <property type="match status" value="1"/>
</dbReference>
<dbReference type="GO" id="GO:0000976">
    <property type="term" value="F:transcription cis-regulatory region binding"/>
    <property type="evidence" value="ECO:0007669"/>
    <property type="project" value="TreeGrafter"/>
</dbReference>
<dbReference type="SMART" id="SM00354">
    <property type="entry name" value="HTH_LACI"/>
    <property type="match status" value="1"/>
</dbReference>
<dbReference type="CDD" id="cd01392">
    <property type="entry name" value="HTH_LacI"/>
    <property type="match status" value="1"/>
</dbReference>
<dbReference type="RefSeq" id="WP_044010906.1">
    <property type="nucleotide sequence ID" value="NZ_AWTT01000026.1"/>
</dbReference>
<dbReference type="PRINTS" id="PR00036">
    <property type="entry name" value="HTHLACI"/>
</dbReference>
<dbReference type="PATRIC" id="fig|1335616.4.peg.1164"/>
<sequence length="334" mass="37911">MAVTLKDIAQQANVSLTTVSRVLNYDASLSVSDETRQRVFEIAEQLNYVKHKRFGRQQVKKIAVVQWYTEKQELDDLYYMSIRMGIEQHCQQLGFKAIQVYQNNLDQLPADVDGIIAVGKFSQSQIKQFKQINSHVILVDYDGLGLDCDSVVTDFDHSVSNAIDTFLLRNLKDIGMIYGSETTADDEENVPDPRRHYFIKKMQAEQIYQPEFVFEGRYTSESGYQMMKQAIRQLGEGLPHAFFIANDPMAVGALKALQEAKIEIPNRVSLISFNDTTIANYVYPGLSSVHVATDQMGASAVDLMVEQFNSDRDYVKKVTVGTKLIERQSVVNHR</sequence>
<accession>A0A0D0Y4M2</accession>
<dbReference type="SUPFAM" id="SSF53822">
    <property type="entry name" value="Periplasmic binding protein-like I"/>
    <property type="match status" value="1"/>
</dbReference>
<dbReference type="AlphaFoldDB" id="A0A0D0Y4M2"/>
<protein>
    <submittedName>
        <fullName evidence="5">Galactose operon repressor</fullName>
    </submittedName>
</protein>
<dbReference type="InterPro" id="IPR000843">
    <property type="entry name" value="HTH_LacI"/>
</dbReference>
<dbReference type="CDD" id="cd01544">
    <property type="entry name" value="PBP1_GalR"/>
    <property type="match status" value="1"/>
</dbReference>
<evidence type="ECO:0000256" key="3">
    <source>
        <dbReference type="ARBA" id="ARBA00023163"/>
    </source>
</evidence>
<keyword evidence="6" id="KW-1185">Reference proteome</keyword>
<evidence type="ECO:0000259" key="4">
    <source>
        <dbReference type="PROSITE" id="PS50932"/>
    </source>
</evidence>
<dbReference type="PANTHER" id="PTHR30146:SF149">
    <property type="entry name" value="HTH-TYPE TRANSCRIPTIONAL REGULATOR EBGR"/>
    <property type="match status" value="1"/>
</dbReference>
<evidence type="ECO:0000313" key="6">
    <source>
        <dbReference type="Proteomes" id="UP000032279"/>
    </source>
</evidence>
<dbReference type="PROSITE" id="PS00356">
    <property type="entry name" value="HTH_LACI_1"/>
    <property type="match status" value="1"/>
</dbReference>
<dbReference type="Gene3D" id="1.10.260.40">
    <property type="entry name" value="lambda repressor-like DNA-binding domains"/>
    <property type="match status" value="1"/>
</dbReference>
<keyword evidence="2" id="KW-0238">DNA-binding</keyword>
<evidence type="ECO:0000256" key="2">
    <source>
        <dbReference type="ARBA" id="ARBA00023125"/>
    </source>
</evidence>
<reference evidence="5 6" key="1">
    <citation type="submission" date="2013-08" db="EMBL/GenBank/DDBJ databases">
        <title>Lactobacillus wasatchii sp. WDC04, a late gas producing bacteria isolated from aged chedder cheese.</title>
        <authorList>
            <person name="Oberg C.J."/>
            <person name="Culumber M."/>
            <person name="McMahon D.J."/>
            <person name="Broadbent J.R."/>
            <person name="Oberg T.S."/>
            <person name="Ortaki F."/>
        </authorList>
    </citation>
    <scope>NUCLEOTIDE SEQUENCE [LARGE SCALE GENOMIC DNA]</scope>
    <source>
        <strain evidence="5 6">WDC04</strain>
    </source>
</reference>
<feature type="domain" description="HTH lacI-type" evidence="4">
    <location>
        <begin position="3"/>
        <end position="49"/>
    </location>
</feature>
<keyword evidence="3" id="KW-0804">Transcription</keyword>
<dbReference type="GO" id="GO:0003700">
    <property type="term" value="F:DNA-binding transcription factor activity"/>
    <property type="evidence" value="ECO:0007669"/>
    <property type="project" value="TreeGrafter"/>
</dbReference>